<dbReference type="AlphaFoldDB" id="A0A7D5P9E7"/>
<feature type="transmembrane region" description="Helical" evidence="7">
    <location>
        <begin position="136"/>
        <end position="157"/>
    </location>
</feature>
<dbReference type="GeneID" id="56081609"/>
<feature type="compositionally biased region" description="Acidic residues" evidence="6">
    <location>
        <begin position="273"/>
        <end position="285"/>
    </location>
</feature>
<evidence type="ECO:0000256" key="7">
    <source>
        <dbReference type="SAM" id="Phobius"/>
    </source>
</evidence>
<dbReference type="EMBL" id="CP058909">
    <property type="protein sequence ID" value="QLH80742.1"/>
    <property type="molecule type" value="Genomic_DNA"/>
</dbReference>
<keyword evidence="3 7" id="KW-0812">Transmembrane</keyword>
<dbReference type="KEGG" id="hpel:HZS54_03430"/>
<dbReference type="GO" id="GO:0005886">
    <property type="term" value="C:plasma membrane"/>
    <property type="evidence" value="ECO:0007669"/>
    <property type="project" value="UniProtKB-SubCell"/>
</dbReference>
<dbReference type="GO" id="GO:0004190">
    <property type="term" value="F:aspartic-type endopeptidase activity"/>
    <property type="evidence" value="ECO:0007669"/>
    <property type="project" value="InterPro"/>
</dbReference>
<feature type="transmembrane region" description="Helical" evidence="7">
    <location>
        <begin position="41"/>
        <end position="57"/>
    </location>
</feature>
<keyword evidence="11" id="KW-1185">Reference proteome</keyword>
<gene>
    <name evidence="10" type="ORF">HZS54_03430</name>
</gene>
<keyword evidence="2" id="KW-1003">Cell membrane</keyword>
<dbReference type="PANTHER" id="PTHR36506:SF1">
    <property type="entry name" value="PREFLAGELLIN PEPTIDASE"/>
    <property type="match status" value="1"/>
</dbReference>
<dbReference type="Proteomes" id="UP000509346">
    <property type="component" value="Chromosome"/>
</dbReference>
<dbReference type="InterPro" id="IPR052218">
    <property type="entry name" value="Preflagellin_Peptidase"/>
</dbReference>
<name>A0A7D5P9E7_9EURY</name>
<dbReference type="Pfam" id="PF01478">
    <property type="entry name" value="Peptidase_A24"/>
    <property type="match status" value="1"/>
</dbReference>
<evidence type="ECO:0000256" key="5">
    <source>
        <dbReference type="ARBA" id="ARBA00023136"/>
    </source>
</evidence>
<evidence type="ECO:0000256" key="6">
    <source>
        <dbReference type="SAM" id="MobiDB-lite"/>
    </source>
</evidence>
<dbReference type="InterPro" id="IPR009655">
    <property type="entry name" value="Preflagellin_peptidase_C"/>
</dbReference>
<evidence type="ECO:0000259" key="8">
    <source>
        <dbReference type="Pfam" id="PF01478"/>
    </source>
</evidence>
<evidence type="ECO:0000256" key="3">
    <source>
        <dbReference type="ARBA" id="ARBA00022692"/>
    </source>
</evidence>
<dbReference type="RefSeq" id="WP_179920564.1">
    <property type="nucleotide sequence ID" value="NZ_CP058909.1"/>
</dbReference>
<feature type="compositionally biased region" description="Basic and acidic residues" evidence="6">
    <location>
        <begin position="222"/>
        <end position="231"/>
    </location>
</feature>
<evidence type="ECO:0000313" key="10">
    <source>
        <dbReference type="EMBL" id="QLH80742.1"/>
    </source>
</evidence>
<protein>
    <submittedName>
        <fullName evidence="10">Prepilin peptidase</fullName>
    </submittedName>
</protein>
<feature type="transmembrane region" description="Helical" evidence="7">
    <location>
        <begin position="77"/>
        <end position="96"/>
    </location>
</feature>
<proteinExistence type="predicted"/>
<keyword evidence="4 7" id="KW-1133">Transmembrane helix</keyword>
<feature type="compositionally biased region" description="Low complexity" evidence="6">
    <location>
        <begin position="242"/>
        <end position="251"/>
    </location>
</feature>
<dbReference type="PANTHER" id="PTHR36506">
    <property type="entry name" value="PREFLAGELLIN PEPTIDASE"/>
    <property type="match status" value="1"/>
</dbReference>
<evidence type="ECO:0000256" key="1">
    <source>
        <dbReference type="ARBA" id="ARBA00004651"/>
    </source>
</evidence>
<dbReference type="OrthoDB" id="19094at2157"/>
<feature type="transmembrane region" description="Helical" evidence="7">
    <location>
        <begin position="108"/>
        <end position="124"/>
    </location>
</feature>
<dbReference type="InterPro" id="IPR000045">
    <property type="entry name" value="Prepilin_IV_endopep_pep"/>
</dbReference>
<keyword evidence="5 7" id="KW-0472">Membrane</keyword>
<comment type="subcellular location">
    <subcellularLocation>
        <location evidence="1">Cell membrane</location>
        <topology evidence="1">Multi-pass membrane protein</topology>
    </subcellularLocation>
</comment>
<feature type="transmembrane region" description="Helical" evidence="7">
    <location>
        <begin position="348"/>
        <end position="367"/>
    </location>
</feature>
<dbReference type="Gene3D" id="1.20.120.1220">
    <property type="match status" value="1"/>
</dbReference>
<sequence length="374" mass="39948">MIDWLGTVLTESPPPDLLRLVAVPVFGWAAYRDVRTRRVPNATWLPLALLGVALLVWDIERIATGELPFWVESRELFYLRVALSLGMVGSIGYLFYYFGGFGGADAKALIVLAVLFPTFPIYVLPTEALPLTRTTVGVFSLTVLSNTVLVGAAYPVAVTLRNALTGHLAPIMFIGKPIRAADATDEYGSLLQTPDGFTRRGLDLDALRMYLRWRGTTLAAVRDDPDHHRDPASLPDDPDPPGDGSIPESGDLAGGADGEVATDGGERAGADDAAGDDAGAETDAETVDRTDAEAADGANADYDDPWGAQAFLDDIEGSAYGTTAEGLRDGLDVLADEDVVWISPGMPFIVPMFVALVISLVYGDLFFELVSLLV</sequence>
<accession>A0A7D5P9E7</accession>
<reference evidence="10 11" key="1">
    <citation type="submission" date="2020-07" db="EMBL/GenBank/DDBJ databases">
        <title>Halosimplex litoreum sp. nov. and Halosimplex rubrum sp. nov., isolated from different salt environments.</title>
        <authorList>
            <person name="Cui H."/>
        </authorList>
    </citation>
    <scope>NUCLEOTIDE SEQUENCE [LARGE SCALE GENOMIC DNA]</scope>
    <source>
        <strain evidence="10 11">R2</strain>
    </source>
</reference>
<evidence type="ECO:0000313" key="11">
    <source>
        <dbReference type="Proteomes" id="UP000509346"/>
    </source>
</evidence>
<evidence type="ECO:0000259" key="9">
    <source>
        <dbReference type="Pfam" id="PF06847"/>
    </source>
</evidence>
<feature type="domain" description="Preflagellin peptidase C-terminal" evidence="9">
    <location>
        <begin position="337"/>
        <end position="365"/>
    </location>
</feature>
<feature type="domain" description="Prepilin type IV endopeptidase peptidase" evidence="8">
    <location>
        <begin position="22"/>
        <end position="154"/>
    </location>
</feature>
<evidence type="ECO:0000256" key="2">
    <source>
        <dbReference type="ARBA" id="ARBA00022475"/>
    </source>
</evidence>
<feature type="region of interest" description="Disordered" evidence="6">
    <location>
        <begin position="222"/>
        <end position="303"/>
    </location>
</feature>
<organism evidence="10 11">
    <name type="scientific">Halosimplex pelagicum</name>
    <dbReference type="NCBI Taxonomy" id="869886"/>
    <lineage>
        <taxon>Archaea</taxon>
        <taxon>Methanobacteriati</taxon>
        <taxon>Methanobacteriota</taxon>
        <taxon>Stenosarchaea group</taxon>
        <taxon>Halobacteria</taxon>
        <taxon>Halobacteriales</taxon>
        <taxon>Haloarculaceae</taxon>
        <taxon>Halosimplex</taxon>
    </lineage>
</organism>
<evidence type="ECO:0000256" key="4">
    <source>
        <dbReference type="ARBA" id="ARBA00022989"/>
    </source>
</evidence>
<dbReference type="Pfam" id="PF06847">
    <property type="entry name" value="Arc_PepC_II"/>
    <property type="match status" value="1"/>
</dbReference>